<keyword evidence="2" id="KW-1185">Reference proteome</keyword>
<comment type="caution">
    <text evidence="1">The sequence shown here is derived from an EMBL/GenBank/DDBJ whole genome shotgun (WGS) entry which is preliminary data.</text>
</comment>
<organism evidence="1 2">
    <name type="scientific">Portunus trituberculatus</name>
    <name type="common">Swimming crab</name>
    <name type="synonym">Neptunus trituberculatus</name>
    <dbReference type="NCBI Taxonomy" id="210409"/>
    <lineage>
        <taxon>Eukaryota</taxon>
        <taxon>Metazoa</taxon>
        <taxon>Ecdysozoa</taxon>
        <taxon>Arthropoda</taxon>
        <taxon>Crustacea</taxon>
        <taxon>Multicrustacea</taxon>
        <taxon>Malacostraca</taxon>
        <taxon>Eumalacostraca</taxon>
        <taxon>Eucarida</taxon>
        <taxon>Decapoda</taxon>
        <taxon>Pleocyemata</taxon>
        <taxon>Brachyura</taxon>
        <taxon>Eubrachyura</taxon>
        <taxon>Portunoidea</taxon>
        <taxon>Portunidae</taxon>
        <taxon>Portuninae</taxon>
        <taxon>Portunus</taxon>
    </lineage>
</organism>
<proteinExistence type="predicted"/>
<dbReference type="AlphaFoldDB" id="A0A5B7I297"/>
<evidence type="ECO:0000313" key="1">
    <source>
        <dbReference type="EMBL" id="MPC76373.1"/>
    </source>
</evidence>
<sequence length="87" mass="9371">MSGEASARALVLLHTQTALCKAVLSSIHHAAGARERSAEESPQNHARLLIIHLPRSTRGAASLNLPFPPLTLTVLIPRLTKHQAILQ</sequence>
<protein>
    <submittedName>
        <fullName evidence="1">Uncharacterized protein</fullName>
    </submittedName>
</protein>
<dbReference type="Proteomes" id="UP000324222">
    <property type="component" value="Unassembled WGS sequence"/>
</dbReference>
<name>A0A5B7I297_PORTR</name>
<reference evidence="1 2" key="1">
    <citation type="submission" date="2019-05" db="EMBL/GenBank/DDBJ databases">
        <title>Another draft genome of Portunus trituberculatus and its Hox gene families provides insights of decapod evolution.</title>
        <authorList>
            <person name="Jeong J.-H."/>
            <person name="Song I."/>
            <person name="Kim S."/>
            <person name="Choi T."/>
            <person name="Kim D."/>
            <person name="Ryu S."/>
            <person name="Kim W."/>
        </authorList>
    </citation>
    <scope>NUCLEOTIDE SEQUENCE [LARGE SCALE GENOMIC DNA]</scope>
    <source>
        <tissue evidence="1">Muscle</tissue>
    </source>
</reference>
<evidence type="ECO:0000313" key="2">
    <source>
        <dbReference type="Proteomes" id="UP000324222"/>
    </source>
</evidence>
<gene>
    <name evidence="1" type="ORF">E2C01_070783</name>
</gene>
<accession>A0A5B7I297</accession>
<dbReference type="EMBL" id="VSRR010043204">
    <property type="protein sequence ID" value="MPC76373.1"/>
    <property type="molecule type" value="Genomic_DNA"/>
</dbReference>